<dbReference type="EMBL" id="CP049331">
    <property type="protein sequence ID" value="QIH40596.1"/>
    <property type="molecule type" value="Genomic_DNA"/>
</dbReference>
<sequence length="205" mass="23370">MLNQYAKSQHASSITDPPGFVLLLMLTPIALYLDLIVFQNGVGEISVTEMLQELFILDCALIFAVSAKRNVSSRGLYILVSFFFVCVLIRELDHFFDLIWHGFWLIPALTVALSAIGYSLLRHNSTIWRPIRDFIRLDEFRPLLLGLIIVMVLSRILGSGHLIWEPLLGQQGFAVKTIIQEGLELIGYTFIVHGSYWHLQRVKNK</sequence>
<feature type="transmembrane region" description="Helical" evidence="1">
    <location>
        <begin position="74"/>
        <end position="92"/>
    </location>
</feature>
<evidence type="ECO:0000313" key="3">
    <source>
        <dbReference type="Proteomes" id="UP000503003"/>
    </source>
</evidence>
<accession>A0A6G7CEX2</accession>
<feature type="transmembrane region" description="Helical" evidence="1">
    <location>
        <begin position="20"/>
        <end position="38"/>
    </location>
</feature>
<dbReference type="KEGG" id="vzi:G5S32_00790"/>
<keyword evidence="1" id="KW-0812">Transmembrane</keyword>
<keyword evidence="1" id="KW-1133">Transmembrane helix</keyword>
<evidence type="ECO:0000256" key="1">
    <source>
        <dbReference type="SAM" id="Phobius"/>
    </source>
</evidence>
<feature type="transmembrane region" description="Helical" evidence="1">
    <location>
        <begin position="142"/>
        <end position="164"/>
    </location>
</feature>
<dbReference type="Proteomes" id="UP000503003">
    <property type="component" value="Chromosome 1"/>
</dbReference>
<keyword evidence="3" id="KW-1185">Reference proteome</keyword>
<name>A0A6G7CEX2_9VIBR</name>
<gene>
    <name evidence="2" type="ORF">G5S32_00790</name>
</gene>
<dbReference type="RefSeq" id="WP_165310039.1">
    <property type="nucleotide sequence ID" value="NZ_CP049331.1"/>
</dbReference>
<protein>
    <submittedName>
        <fullName evidence="2">Uncharacterized protein</fullName>
    </submittedName>
</protein>
<organism evidence="2 3">
    <name type="scientific">Vibrio ziniensis</name>
    <dbReference type="NCBI Taxonomy" id="2711221"/>
    <lineage>
        <taxon>Bacteria</taxon>
        <taxon>Pseudomonadati</taxon>
        <taxon>Pseudomonadota</taxon>
        <taxon>Gammaproteobacteria</taxon>
        <taxon>Vibrionales</taxon>
        <taxon>Vibrionaceae</taxon>
        <taxon>Vibrio</taxon>
    </lineage>
</organism>
<dbReference type="AlphaFoldDB" id="A0A6G7CEX2"/>
<reference evidence="2 3" key="1">
    <citation type="submission" date="2020-02" db="EMBL/GenBank/DDBJ databases">
        <title>A complete genome of a marine bacterium Vibrio sp. ZWAL4003 isolated from the mangrove sediment with the ability to degrade polysaccharides.</title>
        <authorList>
            <person name="Wu J."/>
            <person name="Qu W."/>
            <person name="Zeng R."/>
        </authorList>
    </citation>
    <scope>NUCLEOTIDE SEQUENCE [LARGE SCALE GENOMIC DNA]</scope>
    <source>
        <strain evidence="2 3">ZWAL4003</strain>
    </source>
</reference>
<proteinExistence type="predicted"/>
<evidence type="ECO:0000313" key="2">
    <source>
        <dbReference type="EMBL" id="QIH40596.1"/>
    </source>
</evidence>
<keyword evidence="1" id="KW-0472">Membrane</keyword>
<feature type="transmembrane region" description="Helical" evidence="1">
    <location>
        <begin position="98"/>
        <end position="121"/>
    </location>
</feature>